<dbReference type="GO" id="GO:0043138">
    <property type="term" value="F:3'-5' DNA helicase activity"/>
    <property type="evidence" value="ECO:0007669"/>
    <property type="project" value="UniProtKB-EC"/>
</dbReference>
<dbReference type="InterPro" id="IPR008571">
    <property type="entry name" value="HerA-like"/>
</dbReference>
<evidence type="ECO:0000256" key="3">
    <source>
        <dbReference type="ARBA" id="ARBA00048954"/>
    </source>
</evidence>
<dbReference type="EMBL" id="JABURA010000001">
    <property type="protein sequence ID" value="NUB90472.1"/>
    <property type="molecule type" value="Genomic_DNA"/>
</dbReference>
<accession>A0A8J8GLE0</accession>
<dbReference type="InterPro" id="IPR027417">
    <property type="entry name" value="P-loop_NTPase"/>
</dbReference>
<comment type="catalytic activity">
    <reaction evidence="4">
        <text>ATP + H2O = ADP + phosphate + H(+)</text>
        <dbReference type="Rhea" id="RHEA:13065"/>
        <dbReference type="ChEBI" id="CHEBI:15377"/>
        <dbReference type="ChEBI" id="CHEBI:15378"/>
        <dbReference type="ChEBI" id="CHEBI:30616"/>
        <dbReference type="ChEBI" id="CHEBI:43474"/>
        <dbReference type="ChEBI" id="CHEBI:456216"/>
        <dbReference type="EC" id="5.6.2.4"/>
    </reaction>
</comment>
<dbReference type="OrthoDB" id="107033at2157"/>
<dbReference type="Gene3D" id="3.40.50.300">
    <property type="entry name" value="P-loop containing nucleotide triphosphate hydrolases"/>
    <property type="match status" value="2"/>
</dbReference>
<comment type="caution">
    <text evidence="7">The sequence shown here is derived from an EMBL/GenBank/DDBJ whole genome shotgun (WGS) entry which is preliminary data.</text>
</comment>
<comment type="catalytic activity">
    <reaction evidence="2">
        <text>Couples ATP hydrolysis with the unwinding of duplex DNA by translocating in the 3'-5' direction.</text>
        <dbReference type="EC" id="5.6.2.4"/>
    </reaction>
</comment>
<evidence type="ECO:0000256" key="4">
    <source>
        <dbReference type="ARBA" id="ARBA00048988"/>
    </source>
</evidence>
<feature type="region of interest" description="Disordered" evidence="5">
    <location>
        <begin position="329"/>
        <end position="359"/>
    </location>
</feature>
<keyword evidence="7" id="KW-0067">ATP-binding</keyword>
<comment type="similarity">
    <text evidence="1">Belongs to the HerA family.</text>
</comment>
<gene>
    <name evidence="7" type="ORF">HT576_05415</name>
</gene>
<dbReference type="RefSeq" id="WP_174701456.1">
    <property type="nucleotide sequence ID" value="NZ_JABURA010000001.1"/>
</dbReference>
<organism evidence="7 8">
    <name type="scientific">Haloterrigena gelatinilytica</name>
    <dbReference type="NCBI Taxonomy" id="2741724"/>
    <lineage>
        <taxon>Archaea</taxon>
        <taxon>Methanobacteriati</taxon>
        <taxon>Methanobacteriota</taxon>
        <taxon>Stenosarchaea group</taxon>
        <taxon>Halobacteria</taxon>
        <taxon>Halobacteriales</taxon>
        <taxon>Natrialbaceae</taxon>
        <taxon>Haloterrigena</taxon>
    </lineage>
</organism>
<dbReference type="Proteomes" id="UP000728647">
    <property type="component" value="Unassembled WGS sequence"/>
</dbReference>
<dbReference type="InterPro" id="IPR002789">
    <property type="entry name" value="HerA_central"/>
</dbReference>
<keyword evidence="7" id="KW-0547">Nucleotide-binding</keyword>
<proteinExistence type="inferred from homology"/>
<dbReference type="Pfam" id="PF01935">
    <property type="entry name" value="DUF87"/>
    <property type="match status" value="1"/>
</dbReference>
<dbReference type="InterPro" id="IPR003593">
    <property type="entry name" value="AAA+_ATPase"/>
</dbReference>
<evidence type="ECO:0000313" key="7">
    <source>
        <dbReference type="EMBL" id="NUB90472.1"/>
    </source>
</evidence>
<evidence type="ECO:0000256" key="2">
    <source>
        <dbReference type="ARBA" id="ARBA00034617"/>
    </source>
</evidence>
<evidence type="ECO:0000256" key="1">
    <source>
        <dbReference type="ARBA" id="ARBA00007816"/>
    </source>
</evidence>
<sequence length="359" mass="37517">MSFVIGRGDELAEGPAGRLGRYRALDGSEGADLFLDLDGPHAALVVGKRGYGKSFTMGVIAEELARSRGVAPVIVDPMGVFDTLADGAEGDPVPAEVVASPAVDATSLDPQSWCALLDLSPESGAGSLVWQAATESATIAAMRDHVEATDAPDADRRAAINHLNLAASWDVFDPDGLSAADLGGPEMTIVDVSGLEARAMNAVCRGVGEALYRARVRETIDRLPWLLLDEAHTFFEGVAEPALQTILTRGRALGVSLVAATQRPGAVPPVGISQSDVLVSHRLTSEADLEALESAQPTYMNGSLDDRMPTEPGEAVVIDDATETVHAAQVRWRDTPHGGDSPRASDYSDSDAAPTAGTD</sequence>
<protein>
    <submittedName>
        <fullName evidence="7">ATP-binding protein</fullName>
    </submittedName>
</protein>
<reference evidence="7" key="1">
    <citation type="submission" date="2020-06" db="EMBL/GenBank/DDBJ databases">
        <title>Haloterrigena sp. nov., an extremely halophilic archaeon isolated from a saline sediment.</title>
        <authorList>
            <person name="Liu B.-B."/>
        </authorList>
    </citation>
    <scope>NUCLEOTIDE SEQUENCE</scope>
    <source>
        <strain evidence="7">SYSU A121-1</strain>
    </source>
</reference>
<evidence type="ECO:0000256" key="5">
    <source>
        <dbReference type="SAM" id="MobiDB-lite"/>
    </source>
</evidence>
<dbReference type="AlphaFoldDB" id="A0A8J8GLE0"/>
<feature type="domain" description="AAA+ ATPase" evidence="6">
    <location>
        <begin position="39"/>
        <end position="293"/>
    </location>
</feature>
<name>A0A8J8GLE0_9EURY</name>
<dbReference type="PANTHER" id="PTHR42957:SF1">
    <property type="entry name" value="HELICASE MJ1565-RELATED"/>
    <property type="match status" value="1"/>
</dbReference>
<dbReference type="PANTHER" id="PTHR42957">
    <property type="entry name" value="HELICASE MJ1565-RELATED"/>
    <property type="match status" value="1"/>
</dbReference>
<evidence type="ECO:0000313" key="8">
    <source>
        <dbReference type="Proteomes" id="UP000728647"/>
    </source>
</evidence>
<dbReference type="GO" id="GO:0005524">
    <property type="term" value="F:ATP binding"/>
    <property type="evidence" value="ECO:0007669"/>
    <property type="project" value="UniProtKB-KW"/>
</dbReference>
<comment type="catalytic activity">
    <reaction evidence="3">
        <text>ATP + H2O = ADP + phosphate + H(+)</text>
        <dbReference type="Rhea" id="RHEA:13065"/>
        <dbReference type="ChEBI" id="CHEBI:15377"/>
        <dbReference type="ChEBI" id="CHEBI:15378"/>
        <dbReference type="ChEBI" id="CHEBI:30616"/>
        <dbReference type="ChEBI" id="CHEBI:43474"/>
        <dbReference type="ChEBI" id="CHEBI:456216"/>
        <dbReference type="EC" id="5.6.2.3"/>
    </reaction>
</comment>
<evidence type="ECO:0000259" key="6">
    <source>
        <dbReference type="SMART" id="SM00382"/>
    </source>
</evidence>
<dbReference type="SMART" id="SM00382">
    <property type="entry name" value="AAA"/>
    <property type="match status" value="1"/>
</dbReference>
<dbReference type="GO" id="GO:0043139">
    <property type="term" value="F:5'-3' DNA helicase activity"/>
    <property type="evidence" value="ECO:0007669"/>
    <property type="project" value="UniProtKB-EC"/>
</dbReference>
<dbReference type="SUPFAM" id="SSF52540">
    <property type="entry name" value="P-loop containing nucleoside triphosphate hydrolases"/>
    <property type="match status" value="1"/>
</dbReference>